<dbReference type="EMBL" id="UZAD01013331">
    <property type="protein sequence ID" value="VDN94081.1"/>
    <property type="molecule type" value="Genomic_DNA"/>
</dbReference>
<sequence>MPTPNSIQLLILFGQQLKRREKEVHSLSADSNNISVVITTYRPFRIEGKNGPSFLEINHAESAITADCFFSPPLLFEQHADE</sequence>
<protein>
    <submittedName>
        <fullName evidence="1 3">Uncharacterized protein</fullName>
    </submittedName>
</protein>
<evidence type="ECO:0000313" key="3">
    <source>
        <dbReference type="WBParaSite" id="BPAG_0001296701-mRNA-1"/>
    </source>
</evidence>
<organism evidence="3">
    <name type="scientific">Brugia pahangi</name>
    <name type="common">Filarial nematode worm</name>
    <dbReference type="NCBI Taxonomy" id="6280"/>
    <lineage>
        <taxon>Eukaryota</taxon>
        <taxon>Metazoa</taxon>
        <taxon>Ecdysozoa</taxon>
        <taxon>Nematoda</taxon>
        <taxon>Chromadorea</taxon>
        <taxon>Rhabditida</taxon>
        <taxon>Spirurina</taxon>
        <taxon>Spiruromorpha</taxon>
        <taxon>Filarioidea</taxon>
        <taxon>Onchocercidae</taxon>
        <taxon>Brugia</taxon>
    </lineage>
</organism>
<keyword evidence="2" id="KW-1185">Reference proteome</keyword>
<dbReference type="AlphaFoldDB" id="A0A0N4TVQ0"/>
<reference evidence="1 2" key="2">
    <citation type="submission" date="2018-11" db="EMBL/GenBank/DDBJ databases">
        <authorList>
            <consortium name="Pathogen Informatics"/>
        </authorList>
    </citation>
    <scope>NUCLEOTIDE SEQUENCE [LARGE SCALE GENOMIC DNA]</scope>
</reference>
<name>A0A0N4TVQ0_BRUPA</name>
<evidence type="ECO:0000313" key="2">
    <source>
        <dbReference type="Proteomes" id="UP000278627"/>
    </source>
</evidence>
<evidence type="ECO:0000313" key="1">
    <source>
        <dbReference type="EMBL" id="VDN94081.1"/>
    </source>
</evidence>
<dbReference type="Proteomes" id="UP000278627">
    <property type="component" value="Unassembled WGS sequence"/>
</dbReference>
<dbReference type="WBParaSite" id="BPAG_0001296701-mRNA-1">
    <property type="protein sequence ID" value="BPAG_0001296701-mRNA-1"/>
    <property type="gene ID" value="BPAG_0001296701"/>
</dbReference>
<gene>
    <name evidence="1" type="ORF">BPAG_LOCUS12895</name>
</gene>
<proteinExistence type="predicted"/>
<accession>A0A0N4TVQ0</accession>
<reference evidence="3" key="1">
    <citation type="submission" date="2017-02" db="UniProtKB">
        <authorList>
            <consortium name="WormBaseParasite"/>
        </authorList>
    </citation>
    <scope>IDENTIFICATION</scope>
</reference>